<sequence length="354" mass="40212">MKDDGSVTWYDRSTDTWKTQKRDEGWFAKLSKWFAGALYLGGIEYASEEVASSATEAITGSAIATENPGSQPELSDSHVQVELHAIDSHEIIPVDTHVIVETNVDVVQSPRRGPAEVSLEPMTSTPDRATYERLGARPKSTSTRYPSQRTDIEYGTEDYVQPNKKGFLEKVRGTSDFISLRGQRGYNKFTNELDEISMIEMDPMNEMIDVNTFDGPWEDFVNSVQDNEPMFELTANTPPRLTFRRPQGYQNDFLDQWYKRLSGQKTRFVGRGIEVNEEGEWVNKGWAPAPNFQKGSRPRPRKRKAPQPGPGPQPGPKPGPVTRPGREVPFHFLDMEVKKKKCKRNRKGKCIKRK</sequence>
<name>A0A2Z4GUF2_9PAPI</name>
<feature type="compositionally biased region" description="Basic and acidic residues" evidence="1">
    <location>
        <begin position="324"/>
        <end position="337"/>
    </location>
</feature>
<proteinExistence type="predicted"/>
<feature type="compositionally biased region" description="Basic residues" evidence="1">
    <location>
        <begin position="338"/>
        <end position="354"/>
    </location>
</feature>
<feature type="region of interest" description="Disordered" evidence="1">
    <location>
        <begin position="284"/>
        <end position="354"/>
    </location>
</feature>
<dbReference type="Proteomes" id="UP000281687">
    <property type="component" value="Segment"/>
</dbReference>
<reference evidence="2 3" key="1">
    <citation type="submission" date="2018-06" db="EMBL/GenBank/DDBJ databases">
        <title>Uncovering a Universe of Circular DNA Viruses in Animal Metagenomes.</title>
        <authorList>
            <person name="Tisza M."/>
            <person name="Buck C."/>
            <person name="Pastrana D."/>
            <person name="Welch N."/>
            <person name="Peretti A."/>
        </authorList>
    </citation>
    <scope>NUCLEOTIDE SEQUENCE [LARGE SCALE GENOMIC DNA]</scope>
    <source>
        <strain evidence="2">Ctda10</strain>
    </source>
</reference>
<evidence type="ECO:0000256" key="1">
    <source>
        <dbReference type="SAM" id="MobiDB-lite"/>
    </source>
</evidence>
<dbReference type="EMBL" id="MH510267">
    <property type="protein sequence ID" value="AWW06052.1"/>
    <property type="molecule type" value="Genomic_DNA"/>
</dbReference>
<accession>A0A2Z4GUF2</accession>
<evidence type="ECO:0000313" key="3">
    <source>
        <dbReference type="Proteomes" id="UP000281687"/>
    </source>
</evidence>
<feature type="compositionally biased region" description="Basic residues" evidence="1">
    <location>
        <begin position="296"/>
        <end position="305"/>
    </location>
</feature>
<feature type="compositionally biased region" description="Pro residues" evidence="1">
    <location>
        <begin position="307"/>
        <end position="321"/>
    </location>
</feature>
<evidence type="ECO:0000313" key="2">
    <source>
        <dbReference type="EMBL" id="AWW06052.1"/>
    </source>
</evidence>
<organism evidence="2 3">
    <name type="scientific">Papillomaviridae sp</name>
    <dbReference type="NCBI Taxonomy" id="2052558"/>
    <lineage>
        <taxon>Viruses</taxon>
        <taxon>Monodnaviria</taxon>
        <taxon>Shotokuvirae</taxon>
        <taxon>Cossaviricota</taxon>
        <taxon>Papovaviricetes</taxon>
        <taxon>Zurhausenvirales</taxon>
        <taxon>Papillomaviridae</taxon>
    </lineage>
</organism>
<protein>
    <submittedName>
        <fullName evidence="2">L2 protein</fullName>
    </submittedName>
</protein>